<dbReference type="SUPFAM" id="SSF53850">
    <property type="entry name" value="Periplasmic binding protein-like II"/>
    <property type="match status" value="1"/>
</dbReference>
<dbReference type="InterPro" id="IPR050490">
    <property type="entry name" value="Bact_solute-bd_prot1"/>
</dbReference>
<dbReference type="PANTHER" id="PTHR43649">
    <property type="entry name" value="ARABINOSE-BINDING PROTEIN-RELATED"/>
    <property type="match status" value="1"/>
</dbReference>
<evidence type="ECO:0000313" key="2">
    <source>
        <dbReference type="EMBL" id="MBO8427547.1"/>
    </source>
</evidence>
<dbReference type="PROSITE" id="PS51257">
    <property type="entry name" value="PROKAR_LIPOPROTEIN"/>
    <property type="match status" value="1"/>
</dbReference>
<name>A0A9D9DH18_9BACL</name>
<dbReference type="EMBL" id="JADIMY010000068">
    <property type="protein sequence ID" value="MBO8427547.1"/>
    <property type="molecule type" value="Genomic_DNA"/>
</dbReference>
<dbReference type="Proteomes" id="UP000823613">
    <property type="component" value="Unassembled WGS sequence"/>
</dbReference>
<comment type="caution">
    <text evidence="2">The sequence shown here is derived from an EMBL/GenBank/DDBJ whole genome shotgun (WGS) entry which is preliminary data.</text>
</comment>
<reference evidence="2" key="1">
    <citation type="submission" date="2020-10" db="EMBL/GenBank/DDBJ databases">
        <authorList>
            <person name="Gilroy R."/>
        </authorList>
    </citation>
    <scope>NUCLEOTIDE SEQUENCE</scope>
    <source>
        <strain evidence="2">11159</strain>
    </source>
</reference>
<sequence length="483" mass="54682">MKKVLMLSFIAMCSLTASLASCGGRPERTSTTLELCIYDGGYGKEWVKAVCEDYEAKTGIHVNYTMDMSLLDRIQNQLSGESQYDIFMSHDINWQTYAAQGWLAPLDDLYERVIDGTNQTFASRLVDGTLENSKTEGEDGTEHYYKVCYTQGAGGLVYNVDLFEKNNWKVPETYDELVELCKTISSTPIPGGDRGATYSPFAWSGSDRQYYWDYLVFPWWYELAGADKINTILEYKGPDGKYSDGYEMYNPDTYYKEFIQAYEMWYDLVAVSENNNSIDNAYSTNLVTAQSAFANQTAAMIPYGQWAQFEIKNSTHKEDLGFDIEMMKTPTANPNSTTHYNYLVGFGDSMIIPASSPYIEEAKDFLAYLATYDACKIFVEKSEGAFLAFDYSDVDLSDLAESDSYIYSMSKILTECENFNLVSQNPITIWNTNAVMPWIENKYYYQNACSDPTANSPENVGEAMYTTARQGWSGWLMNAGLSD</sequence>
<dbReference type="PANTHER" id="PTHR43649:SF12">
    <property type="entry name" value="DIACETYLCHITOBIOSE BINDING PROTEIN DASA"/>
    <property type="match status" value="1"/>
</dbReference>
<dbReference type="InterPro" id="IPR006059">
    <property type="entry name" value="SBP"/>
</dbReference>
<feature type="chain" id="PRO_5038964567" evidence="1">
    <location>
        <begin position="20"/>
        <end position="483"/>
    </location>
</feature>
<evidence type="ECO:0000313" key="3">
    <source>
        <dbReference type="Proteomes" id="UP000823613"/>
    </source>
</evidence>
<feature type="signal peptide" evidence="1">
    <location>
        <begin position="1"/>
        <end position="19"/>
    </location>
</feature>
<gene>
    <name evidence="2" type="ORF">IAC58_03230</name>
</gene>
<dbReference type="Pfam" id="PF01547">
    <property type="entry name" value="SBP_bac_1"/>
    <property type="match status" value="1"/>
</dbReference>
<organism evidence="2 3">
    <name type="scientific">Candidatus Onthovivens merdipullorum</name>
    <dbReference type="NCBI Taxonomy" id="2840889"/>
    <lineage>
        <taxon>Bacteria</taxon>
        <taxon>Bacillati</taxon>
        <taxon>Bacillota</taxon>
        <taxon>Bacilli</taxon>
        <taxon>Bacillales</taxon>
        <taxon>Candidatus Onthovivens</taxon>
    </lineage>
</organism>
<dbReference type="AlphaFoldDB" id="A0A9D9DH18"/>
<accession>A0A9D9DH18</accession>
<keyword evidence="1" id="KW-0732">Signal</keyword>
<reference evidence="2" key="2">
    <citation type="journal article" date="2021" name="PeerJ">
        <title>Extensive microbial diversity within the chicken gut microbiome revealed by metagenomics and culture.</title>
        <authorList>
            <person name="Gilroy R."/>
            <person name="Ravi A."/>
            <person name="Getino M."/>
            <person name="Pursley I."/>
            <person name="Horton D.L."/>
            <person name="Alikhan N.F."/>
            <person name="Baker D."/>
            <person name="Gharbi K."/>
            <person name="Hall N."/>
            <person name="Watson M."/>
            <person name="Adriaenssens E.M."/>
            <person name="Foster-Nyarko E."/>
            <person name="Jarju S."/>
            <person name="Secka A."/>
            <person name="Antonio M."/>
            <person name="Oren A."/>
            <person name="Chaudhuri R.R."/>
            <person name="La Ragione R."/>
            <person name="Hildebrand F."/>
            <person name="Pallen M.J."/>
        </authorList>
    </citation>
    <scope>NUCLEOTIDE SEQUENCE</scope>
    <source>
        <strain evidence="2">11159</strain>
    </source>
</reference>
<evidence type="ECO:0000256" key="1">
    <source>
        <dbReference type="SAM" id="SignalP"/>
    </source>
</evidence>
<dbReference type="Gene3D" id="3.40.190.10">
    <property type="entry name" value="Periplasmic binding protein-like II"/>
    <property type="match status" value="1"/>
</dbReference>
<proteinExistence type="predicted"/>
<protein>
    <submittedName>
        <fullName evidence="2">Extracellular solute-binding protein</fullName>
    </submittedName>
</protein>